<accession>A0AA42BUU1</accession>
<evidence type="ECO:0000313" key="2">
    <source>
        <dbReference type="EMBL" id="MCP8970873.1"/>
    </source>
</evidence>
<proteinExistence type="predicted"/>
<dbReference type="EMBL" id="JANCLT010000015">
    <property type="protein sequence ID" value="MCP8970873.1"/>
    <property type="molecule type" value="Genomic_DNA"/>
</dbReference>
<dbReference type="SUPFAM" id="SSF140423">
    <property type="entry name" value="MW0975(SA0943)-like"/>
    <property type="match status" value="1"/>
</dbReference>
<dbReference type="PROSITE" id="PS51257">
    <property type="entry name" value="PROKAR_LIPOPROTEIN"/>
    <property type="match status" value="1"/>
</dbReference>
<comment type="caution">
    <text evidence="2">The sequence shown here is derived from an EMBL/GenBank/DDBJ whole genome shotgun (WGS) entry which is preliminary data.</text>
</comment>
<gene>
    <name evidence="2" type="ORF">NK662_20345</name>
</gene>
<evidence type="ECO:0000313" key="3">
    <source>
        <dbReference type="Proteomes" id="UP001156102"/>
    </source>
</evidence>
<keyword evidence="3" id="KW-1185">Reference proteome</keyword>
<dbReference type="InterPro" id="IPR019454">
    <property type="entry name" value="Lipoprot_YkyA-like"/>
</dbReference>
<dbReference type="Gene3D" id="1.20.120.570">
    <property type="entry name" value="YkyA-like"/>
    <property type="match status" value="1"/>
</dbReference>
<dbReference type="Proteomes" id="UP001156102">
    <property type="component" value="Unassembled WGS sequence"/>
</dbReference>
<feature type="coiled-coil region" evidence="1">
    <location>
        <begin position="93"/>
        <end position="120"/>
    </location>
</feature>
<dbReference type="Pfam" id="PF10368">
    <property type="entry name" value="YkyA"/>
    <property type="match status" value="1"/>
</dbReference>
<name>A0AA42BUU1_9BACI</name>
<keyword evidence="1" id="KW-0175">Coiled coil</keyword>
<protein>
    <submittedName>
        <fullName evidence="2">YkyA family protein</fullName>
    </submittedName>
</protein>
<organism evidence="2 3">
    <name type="scientific">Ectobacillus ponti</name>
    <dbReference type="NCBI Taxonomy" id="2961894"/>
    <lineage>
        <taxon>Bacteria</taxon>
        <taxon>Bacillati</taxon>
        <taxon>Bacillota</taxon>
        <taxon>Bacilli</taxon>
        <taxon>Bacillales</taxon>
        <taxon>Bacillaceae</taxon>
        <taxon>Ectobacillus</taxon>
    </lineage>
</organism>
<dbReference type="AlphaFoldDB" id="A0AA42BUU1"/>
<dbReference type="InterPro" id="IPR036785">
    <property type="entry name" value="YkyA-like_sf"/>
</dbReference>
<evidence type="ECO:0000256" key="1">
    <source>
        <dbReference type="SAM" id="Coils"/>
    </source>
</evidence>
<sequence>MRQKRQAILLLLTAGLLSGCFGPKPEEELYTIFEGAVKKEQSLPEKATQLEKLEKHTYELYDKILQDGKEDSAAAGQSIQQALKDVQERETLLGEEQKLLEAARQEMKAAAGKEKQLKDDSLKKQAAKVEALYTSRYDAFQKMRSSYIQLLGAERQLYTMLQEKQVSLKAISDQVKAVNELNKQVADERTAFNEHTKNYNREKVAFYRTAGLKIKE</sequence>
<reference evidence="2" key="1">
    <citation type="submission" date="2022-07" db="EMBL/GenBank/DDBJ databases">
        <authorList>
            <person name="Li W.-J."/>
            <person name="Deng Q.-Q."/>
        </authorList>
    </citation>
    <scope>NUCLEOTIDE SEQUENCE</scope>
    <source>
        <strain evidence="2">SYSU M60031</strain>
    </source>
</reference>
<dbReference type="RefSeq" id="WP_254760800.1">
    <property type="nucleotide sequence ID" value="NZ_JANCLT010000015.1"/>
</dbReference>